<keyword evidence="1" id="KW-0472">Membrane</keyword>
<feature type="non-terminal residue" evidence="2">
    <location>
        <position position="74"/>
    </location>
</feature>
<protein>
    <submittedName>
        <fullName evidence="2">Uncharacterized protein</fullName>
    </submittedName>
</protein>
<name>A0A382ERI2_9ZZZZ</name>
<evidence type="ECO:0000313" key="2">
    <source>
        <dbReference type="EMBL" id="SVB52417.1"/>
    </source>
</evidence>
<reference evidence="2" key="1">
    <citation type="submission" date="2018-05" db="EMBL/GenBank/DDBJ databases">
        <authorList>
            <person name="Lanie J.A."/>
            <person name="Ng W.-L."/>
            <person name="Kazmierczak K.M."/>
            <person name="Andrzejewski T.M."/>
            <person name="Davidsen T.M."/>
            <person name="Wayne K.J."/>
            <person name="Tettelin H."/>
            <person name="Glass J.I."/>
            <person name="Rusch D."/>
            <person name="Podicherti R."/>
            <person name="Tsui H.-C.T."/>
            <person name="Winkler M.E."/>
        </authorList>
    </citation>
    <scope>NUCLEOTIDE SEQUENCE</scope>
</reference>
<proteinExistence type="predicted"/>
<dbReference type="AlphaFoldDB" id="A0A382ERI2"/>
<dbReference type="EMBL" id="UINC01045536">
    <property type="protein sequence ID" value="SVB52417.1"/>
    <property type="molecule type" value="Genomic_DNA"/>
</dbReference>
<evidence type="ECO:0000256" key="1">
    <source>
        <dbReference type="SAM" id="Phobius"/>
    </source>
</evidence>
<organism evidence="2">
    <name type="scientific">marine metagenome</name>
    <dbReference type="NCBI Taxonomy" id="408172"/>
    <lineage>
        <taxon>unclassified sequences</taxon>
        <taxon>metagenomes</taxon>
        <taxon>ecological metagenomes</taxon>
    </lineage>
</organism>
<keyword evidence="1" id="KW-0812">Transmembrane</keyword>
<keyword evidence="1" id="KW-1133">Transmembrane helix</keyword>
<accession>A0A382ERI2</accession>
<feature type="transmembrane region" description="Helical" evidence="1">
    <location>
        <begin position="20"/>
        <end position="48"/>
    </location>
</feature>
<sequence>MDNMDQEQPASQELKRPWYYSTWFLAATFILGWPVLQFILLLPVPLLWPVWSILILRSPWHRNFITGTTAWAML</sequence>
<gene>
    <name evidence="2" type="ORF">METZ01_LOCUS205271</name>
</gene>